<keyword evidence="6 9" id="KW-0472">Membrane</keyword>
<comment type="subcellular location">
    <subcellularLocation>
        <location evidence="1">Cell membrane</location>
        <topology evidence="1">Multi-pass membrane protein</topology>
    </subcellularLocation>
</comment>
<keyword evidence="5 9" id="KW-1133">Transmembrane helix</keyword>
<name>A0ABN2RTV4_9PSEU</name>
<keyword evidence="13" id="KW-1185">Reference proteome</keyword>
<evidence type="ECO:0000256" key="1">
    <source>
        <dbReference type="ARBA" id="ARBA00004651"/>
    </source>
</evidence>
<sequence length="500" mass="52182">MTRGMTKKPYDVRLAAVAVLAAAVLWFFGTGLAPVAALTWLAPLPMFLLAPRVPGKVAFGGTFAGILLGTTNSWYWYAKSHDLPMWPWGLVASLTFALTLAVAVLLFRALLGRGRPLLAVAAAPAVWVGVLHLVSLAPSGIMGTLATTQSDLPVVLQMASVTGALGIDYLVLLVPVAIAAWFAPGARGRGRIAVTAGAAVLVCLGGGALRLAGAEDSPPQRVALVAGNQKGWAADLATPAGKRLLDAYVDRLSALPSGVRTAVLPEAAFGSKVARPPELIEPMRRLATTKGMDLVVGFAWWDGNLKYNYALVFPAEGGEPAVYLKQHDMVSPKGHDLVFVPGHGREIGIEICGDVAHTDTSAAYGRTGSRMLAIPASTEDDNGWQASRTALVRGVENGQAVLWGGRQAVLSVNDGWGRVRAEKATGEGGEDAFTTVVSEVAGGPGATLYSRFGDWFEWLCVALGLFAMLVAAYGSREGAAEQRSGPGRDATLAQGGEAAH</sequence>
<dbReference type="InterPro" id="IPR036526">
    <property type="entry name" value="C-N_Hydrolase_sf"/>
</dbReference>
<feature type="transmembrane region" description="Helical" evidence="9">
    <location>
        <begin position="455"/>
        <end position="474"/>
    </location>
</feature>
<dbReference type="Proteomes" id="UP001501116">
    <property type="component" value="Unassembled WGS sequence"/>
</dbReference>
<feature type="domain" description="Apolipoprotein N-acyltransferase N-terminal" evidence="11">
    <location>
        <begin position="23"/>
        <end position="174"/>
    </location>
</feature>
<protein>
    <submittedName>
        <fullName evidence="12">Apolipoprotein N-acyltransferase</fullName>
    </submittedName>
</protein>
<evidence type="ECO:0000259" key="10">
    <source>
        <dbReference type="Pfam" id="PF00795"/>
    </source>
</evidence>
<dbReference type="InterPro" id="IPR004563">
    <property type="entry name" value="Apolipo_AcylTrfase"/>
</dbReference>
<evidence type="ECO:0000313" key="12">
    <source>
        <dbReference type="EMBL" id="GAA1974850.1"/>
    </source>
</evidence>
<dbReference type="InterPro" id="IPR045378">
    <property type="entry name" value="LNT_N"/>
</dbReference>
<dbReference type="EMBL" id="BAAANN010000025">
    <property type="protein sequence ID" value="GAA1974850.1"/>
    <property type="molecule type" value="Genomic_DNA"/>
</dbReference>
<evidence type="ECO:0000256" key="3">
    <source>
        <dbReference type="ARBA" id="ARBA00022679"/>
    </source>
</evidence>
<proteinExistence type="predicted"/>
<evidence type="ECO:0000313" key="13">
    <source>
        <dbReference type="Proteomes" id="UP001501116"/>
    </source>
</evidence>
<keyword evidence="4 9" id="KW-0812">Transmembrane</keyword>
<keyword evidence="2" id="KW-1003">Cell membrane</keyword>
<evidence type="ECO:0000259" key="11">
    <source>
        <dbReference type="Pfam" id="PF20154"/>
    </source>
</evidence>
<feature type="transmembrane region" description="Helical" evidence="9">
    <location>
        <begin position="88"/>
        <end position="110"/>
    </location>
</feature>
<dbReference type="Gene3D" id="3.60.110.10">
    <property type="entry name" value="Carbon-nitrogen hydrolase"/>
    <property type="match status" value="1"/>
</dbReference>
<evidence type="ECO:0000256" key="4">
    <source>
        <dbReference type="ARBA" id="ARBA00022692"/>
    </source>
</evidence>
<dbReference type="PANTHER" id="PTHR38686">
    <property type="entry name" value="APOLIPOPROTEIN N-ACYLTRANSFERASE"/>
    <property type="match status" value="1"/>
</dbReference>
<evidence type="ECO:0000256" key="5">
    <source>
        <dbReference type="ARBA" id="ARBA00022989"/>
    </source>
</evidence>
<keyword evidence="7" id="KW-0012">Acyltransferase</keyword>
<keyword evidence="3" id="KW-0808">Transferase</keyword>
<accession>A0ABN2RTV4</accession>
<evidence type="ECO:0000256" key="8">
    <source>
        <dbReference type="SAM" id="MobiDB-lite"/>
    </source>
</evidence>
<gene>
    <name evidence="12" type="ORF">GCM10009754_57530</name>
</gene>
<dbReference type="Pfam" id="PF00795">
    <property type="entry name" value="CN_hydrolase"/>
    <property type="match status" value="1"/>
</dbReference>
<organism evidence="12 13">
    <name type="scientific">Amycolatopsis minnesotensis</name>
    <dbReference type="NCBI Taxonomy" id="337894"/>
    <lineage>
        <taxon>Bacteria</taxon>
        <taxon>Bacillati</taxon>
        <taxon>Actinomycetota</taxon>
        <taxon>Actinomycetes</taxon>
        <taxon>Pseudonocardiales</taxon>
        <taxon>Pseudonocardiaceae</taxon>
        <taxon>Amycolatopsis</taxon>
    </lineage>
</organism>
<dbReference type="InterPro" id="IPR003010">
    <property type="entry name" value="C-N_Hydrolase"/>
</dbReference>
<reference evidence="12 13" key="1">
    <citation type="journal article" date="2019" name="Int. J. Syst. Evol. Microbiol.">
        <title>The Global Catalogue of Microorganisms (GCM) 10K type strain sequencing project: providing services to taxonomists for standard genome sequencing and annotation.</title>
        <authorList>
            <consortium name="The Broad Institute Genomics Platform"/>
            <consortium name="The Broad Institute Genome Sequencing Center for Infectious Disease"/>
            <person name="Wu L."/>
            <person name="Ma J."/>
        </authorList>
    </citation>
    <scope>NUCLEOTIDE SEQUENCE [LARGE SCALE GENOMIC DNA]</scope>
    <source>
        <strain evidence="12 13">JCM 14545</strain>
    </source>
</reference>
<feature type="transmembrane region" description="Helical" evidence="9">
    <location>
        <begin position="161"/>
        <end position="183"/>
    </location>
</feature>
<feature type="region of interest" description="Disordered" evidence="8">
    <location>
        <begin position="480"/>
        <end position="500"/>
    </location>
</feature>
<feature type="transmembrane region" description="Helical" evidence="9">
    <location>
        <begin position="57"/>
        <end position="76"/>
    </location>
</feature>
<evidence type="ECO:0000256" key="2">
    <source>
        <dbReference type="ARBA" id="ARBA00022475"/>
    </source>
</evidence>
<feature type="domain" description="CN hydrolase" evidence="10">
    <location>
        <begin position="221"/>
        <end position="398"/>
    </location>
</feature>
<evidence type="ECO:0000256" key="6">
    <source>
        <dbReference type="ARBA" id="ARBA00023136"/>
    </source>
</evidence>
<comment type="caution">
    <text evidence="12">The sequence shown here is derived from an EMBL/GenBank/DDBJ whole genome shotgun (WGS) entry which is preliminary data.</text>
</comment>
<feature type="transmembrane region" description="Helical" evidence="9">
    <location>
        <begin position="192"/>
        <end position="212"/>
    </location>
</feature>
<evidence type="ECO:0000256" key="9">
    <source>
        <dbReference type="SAM" id="Phobius"/>
    </source>
</evidence>
<dbReference type="RefSeq" id="WP_344425597.1">
    <property type="nucleotide sequence ID" value="NZ_BAAANN010000025.1"/>
</dbReference>
<dbReference type="SUPFAM" id="SSF56317">
    <property type="entry name" value="Carbon-nitrogen hydrolase"/>
    <property type="match status" value="1"/>
</dbReference>
<dbReference type="PANTHER" id="PTHR38686:SF1">
    <property type="entry name" value="APOLIPOPROTEIN N-ACYLTRANSFERASE"/>
    <property type="match status" value="1"/>
</dbReference>
<evidence type="ECO:0000256" key="7">
    <source>
        <dbReference type="ARBA" id="ARBA00023315"/>
    </source>
</evidence>
<feature type="transmembrane region" description="Helical" evidence="9">
    <location>
        <begin position="117"/>
        <end position="141"/>
    </location>
</feature>
<dbReference type="Pfam" id="PF20154">
    <property type="entry name" value="LNT_N"/>
    <property type="match status" value="1"/>
</dbReference>